<keyword evidence="3 8" id="KW-0597">Phosphoprotein</keyword>
<evidence type="ECO:0000259" key="11">
    <source>
        <dbReference type="PROSITE" id="PS50110"/>
    </source>
</evidence>
<dbReference type="RefSeq" id="WP_155703192.1">
    <property type="nucleotide sequence ID" value="NZ_CP034235.1"/>
</dbReference>
<dbReference type="SUPFAM" id="SSF52172">
    <property type="entry name" value="CheY-like"/>
    <property type="match status" value="1"/>
</dbReference>
<keyword evidence="4" id="KW-0902">Two-component regulatory system</keyword>
<keyword evidence="13" id="KW-1185">Reference proteome</keyword>
<evidence type="ECO:0000256" key="3">
    <source>
        <dbReference type="ARBA" id="ARBA00022553"/>
    </source>
</evidence>
<protein>
    <submittedName>
        <fullName evidence="12">Response regulator</fullName>
    </submittedName>
</protein>
<proteinExistence type="predicted"/>
<dbReference type="Pfam" id="PF00072">
    <property type="entry name" value="Response_reg"/>
    <property type="match status" value="1"/>
</dbReference>
<evidence type="ECO:0000313" key="13">
    <source>
        <dbReference type="Proteomes" id="UP000426246"/>
    </source>
</evidence>
<dbReference type="EMBL" id="CP034235">
    <property type="protein sequence ID" value="QGQ98095.1"/>
    <property type="molecule type" value="Genomic_DNA"/>
</dbReference>
<dbReference type="GO" id="GO:0000160">
    <property type="term" value="P:phosphorelay signal transduction system"/>
    <property type="evidence" value="ECO:0007669"/>
    <property type="project" value="UniProtKB-KW"/>
</dbReference>
<dbReference type="PANTHER" id="PTHR42713">
    <property type="entry name" value="HISTIDINE KINASE-RELATED"/>
    <property type="match status" value="1"/>
</dbReference>
<dbReference type="OrthoDB" id="9794370at2"/>
<name>A0A6B8RRB9_9BACL</name>
<evidence type="ECO:0000256" key="2">
    <source>
        <dbReference type="ARBA" id="ARBA00022490"/>
    </source>
</evidence>
<keyword evidence="9" id="KW-0175">Coiled coil</keyword>
<dbReference type="AlphaFoldDB" id="A0A6B8RRB9"/>
<dbReference type="Gene3D" id="3.40.50.2300">
    <property type="match status" value="1"/>
</dbReference>
<evidence type="ECO:0000256" key="1">
    <source>
        <dbReference type="ARBA" id="ARBA00004496"/>
    </source>
</evidence>
<dbReference type="Pfam" id="PF12833">
    <property type="entry name" value="HTH_18"/>
    <property type="match status" value="1"/>
</dbReference>
<dbReference type="GO" id="GO:0003700">
    <property type="term" value="F:DNA-binding transcription factor activity"/>
    <property type="evidence" value="ECO:0007669"/>
    <property type="project" value="InterPro"/>
</dbReference>
<reference evidence="13" key="1">
    <citation type="submission" date="2018-11" db="EMBL/GenBank/DDBJ databases">
        <title>Complete genome sequence of Paenibacillus sp. ML311-T8.</title>
        <authorList>
            <person name="Nam Y.-D."/>
            <person name="Kang J."/>
            <person name="Chung W.-H."/>
            <person name="Park Y.S."/>
        </authorList>
    </citation>
    <scope>NUCLEOTIDE SEQUENCE [LARGE SCALE GENOMIC DNA]</scope>
    <source>
        <strain evidence="13">ML311-T8</strain>
    </source>
</reference>
<evidence type="ECO:0000256" key="7">
    <source>
        <dbReference type="ARBA" id="ARBA00023163"/>
    </source>
</evidence>
<dbReference type="Proteomes" id="UP000426246">
    <property type="component" value="Chromosome"/>
</dbReference>
<keyword evidence="7" id="KW-0804">Transcription</keyword>
<dbReference type="KEGG" id="ppsc:EHS13_26010"/>
<sequence>MYKVLLVDDEMLARVGIKLIIPWEEYGFEIIAEAENGQKAIEAYQQVKPDLILTDIKMPVSDGIDLIKRLKGEGEIFKFVVLSSYEDFSYVKEMLRLGAEDYILKLELNPDAIIEILKVIKQKLDQEKKEVEERIGSEKQIYSNRSVMKEKFLKDLILGWMYDDREIAEKLKFLNLKLSPKHLMCIILNIDNLEVYNKYKGNDVYLLNFSVVNIVEEILHNFTWGYIFCMNSNEFVIIYSSQSTISRLEEQEKILQLTDRIKGTLIKFLGTSVTIGISNPHAHFNNLNKCYIEAQKAIKSSFNSRHGSTIFYHELTEAQYLKNLASEDLSIKIQEELRSLQDAIDNLDAIKVNLFFDGMDRITQGSQIPKEMIKGVCLTLIIVLKPSFPDLWENDPYEQIDQFSLKLQFITWLQNLRKALMHYLSADVIETRLIRRAKQYIRDHYRDVVSLEIVAEQLTITANYLSVLFKKQTGKNFIYYVSHVRIEKAKELLKSNQLKNSEIARLIGYENEFYFSRVFKKITGSTPQDFKNNAKY</sequence>
<comment type="subcellular location">
    <subcellularLocation>
        <location evidence="1">Cytoplasm</location>
    </subcellularLocation>
</comment>
<dbReference type="PROSITE" id="PS50110">
    <property type="entry name" value="RESPONSE_REGULATORY"/>
    <property type="match status" value="1"/>
</dbReference>
<evidence type="ECO:0000256" key="6">
    <source>
        <dbReference type="ARBA" id="ARBA00023125"/>
    </source>
</evidence>
<dbReference type="SMART" id="SM00448">
    <property type="entry name" value="REC"/>
    <property type="match status" value="1"/>
</dbReference>
<keyword evidence="2" id="KW-0963">Cytoplasm</keyword>
<evidence type="ECO:0000259" key="10">
    <source>
        <dbReference type="PROSITE" id="PS01124"/>
    </source>
</evidence>
<feature type="coiled-coil region" evidence="9">
    <location>
        <begin position="114"/>
        <end position="141"/>
    </location>
</feature>
<evidence type="ECO:0000256" key="4">
    <source>
        <dbReference type="ARBA" id="ARBA00023012"/>
    </source>
</evidence>
<dbReference type="InterPro" id="IPR051552">
    <property type="entry name" value="HptR"/>
</dbReference>
<dbReference type="PROSITE" id="PS01124">
    <property type="entry name" value="HTH_ARAC_FAMILY_2"/>
    <property type="match status" value="1"/>
</dbReference>
<dbReference type="Gene3D" id="1.10.10.60">
    <property type="entry name" value="Homeodomain-like"/>
    <property type="match status" value="2"/>
</dbReference>
<dbReference type="InterPro" id="IPR041522">
    <property type="entry name" value="CdaR_GGDEF"/>
</dbReference>
<dbReference type="InterPro" id="IPR018060">
    <property type="entry name" value="HTH_AraC"/>
</dbReference>
<dbReference type="SMART" id="SM00342">
    <property type="entry name" value="HTH_ARAC"/>
    <property type="match status" value="1"/>
</dbReference>
<dbReference type="CDD" id="cd17536">
    <property type="entry name" value="REC_YesN-like"/>
    <property type="match status" value="1"/>
</dbReference>
<feature type="modified residue" description="4-aspartylphosphate" evidence="8">
    <location>
        <position position="55"/>
    </location>
</feature>
<organism evidence="12 13">
    <name type="scientific">Paenibacillus psychroresistens</name>
    <dbReference type="NCBI Taxonomy" id="1778678"/>
    <lineage>
        <taxon>Bacteria</taxon>
        <taxon>Bacillati</taxon>
        <taxon>Bacillota</taxon>
        <taxon>Bacilli</taxon>
        <taxon>Bacillales</taxon>
        <taxon>Paenibacillaceae</taxon>
        <taxon>Paenibacillus</taxon>
    </lineage>
</organism>
<dbReference type="GO" id="GO:0043565">
    <property type="term" value="F:sequence-specific DNA binding"/>
    <property type="evidence" value="ECO:0007669"/>
    <property type="project" value="InterPro"/>
</dbReference>
<gene>
    <name evidence="12" type="ORF">EHS13_26010</name>
</gene>
<feature type="domain" description="Response regulatory" evidence="11">
    <location>
        <begin position="3"/>
        <end position="120"/>
    </location>
</feature>
<evidence type="ECO:0000313" key="12">
    <source>
        <dbReference type="EMBL" id="QGQ98095.1"/>
    </source>
</evidence>
<dbReference type="Pfam" id="PF17853">
    <property type="entry name" value="GGDEF_2"/>
    <property type="match status" value="1"/>
</dbReference>
<dbReference type="PANTHER" id="PTHR42713:SF3">
    <property type="entry name" value="TRANSCRIPTIONAL REGULATORY PROTEIN HPTR"/>
    <property type="match status" value="1"/>
</dbReference>
<dbReference type="GO" id="GO:0005737">
    <property type="term" value="C:cytoplasm"/>
    <property type="evidence" value="ECO:0007669"/>
    <property type="project" value="UniProtKB-SubCell"/>
</dbReference>
<dbReference type="SUPFAM" id="SSF46689">
    <property type="entry name" value="Homeodomain-like"/>
    <property type="match status" value="2"/>
</dbReference>
<evidence type="ECO:0000256" key="5">
    <source>
        <dbReference type="ARBA" id="ARBA00023015"/>
    </source>
</evidence>
<dbReference type="InterPro" id="IPR011006">
    <property type="entry name" value="CheY-like_superfamily"/>
</dbReference>
<keyword evidence="6" id="KW-0238">DNA-binding</keyword>
<dbReference type="InterPro" id="IPR001789">
    <property type="entry name" value="Sig_transdc_resp-reg_receiver"/>
</dbReference>
<evidence type="ECO:0000256" key="9">
    <source>
        <dbReference type="SAM" id="Coils"/>
    </source>
</evidence>
<accession>A0A6B8RRB9</accession>
<keyword evidence="5" id="KW-0805">Transcription regulation</keyword>
<evidence type="ECO:0000256" key="8">
    <source>
        <dbReference type="PROSITE-ProRule" id="PRU00169"/>
    </source>
</evidence>
<dbReference type="InterPro" id="IPR009057">
    <property type="entry name" value="Homeodomain-like_sf"/>
</dbReference>
<feature type="domain" description="HTH araC/xylS-type" evidence="10">
    <location>
        <begin position="435"/>
        <end position="533"/>
    </location>
</feature>